<dbReference type="Proteomes" id="UP001229244">
    <property type="component" value="Unassembled WGS sequence"/>
</dbReference>
<dbReference type="NCBIfam" id="TIGR02122">
    <property type="entry name" value="TRAP_TAXI"/>
    <property type="match status" value="1"/>
</dbReference>
<dbReference type="Pfam" id="PF16868">
    <property type="entry name" value="NMT1_3"/>
    <property type="match status" value="1"/>
</dbReference>
<feature type="transmembrane region" description="Helical" evidence="1">
    <location>
        <begin position="321"/>
        <end position="342"/>
    </location>
</feature>
<evidence type="ECO:0000256" key="1">
    <source>
        <dbReference type="SAM" id="Phobius"/>
    </source>
</evidence>
<gene>
    <name evidence="2" type="ORF">J2S73_003523</name>
</gene>
<evidence type="ECO:0000313" key="2">
    <source>
        <dbReference type="EMBL" id="MDQ0317046.1"/>
    </source>
</evidence>
<dbReference type="EMBL" id="JAUSUL010000004">
    <property type="protein sequence ID" value="MDQ0317046.1"/>
    <property type="molecule type" value="Genomic_DNA"/>
</dbReference>
<dbReference type="InterPro" id="IPR011852">
    <property type="entry name" value="TRAP_TAXI"/>
</dbReference>
<dbReference type="RefSeq" id="WP_306886941.1">
    <property type="nucleotide sequence ID" value="NZ_JAUSUL010000004.1"/>
</dbReference>
<keyword evidence="1" id="KW-0812">Transmembrane</keyword>
<keyword evidence="1" id="KW-0472">Membrane</keyword>
<accession>A0AAE3VT03</accession>
<dbReference type="PANTHER" id="PTHR42941:SF1">
    <property type="entry name" value="SLL1037 PROTEIN"/>
    <property type="match status" value="1"/>
</dbReference>
<sequence>MPRLRVFIAATLLIAAVVAAGGSYWLWSRDVISDLTLGTGTEGGTYSAFGRVVEEAFAGEDAGLSIVPVASAGARENAARVQAGEIDLGLIQSDTSGGNNVSLVARLFPEIFHLIVRDGSGIESVGDLEGRRVAVMPEGSGSNVLFADLLEHYLVAPDAVDQVPGSLLEGTERLADGDVDALFVVIALGNKTIEQLIRSSPVRLVGVDQAEALALFDPALRATVVPVGTYSGEGPVPAEAINVVAVDSLLVAGRSVPAETIETFTRTLFESRQEMVRSLDQVAFISPPTETDRLAFGVHPGAEAYYSKDDPLFVVEYAEPMAFALSFLALLLSLLWQARIWLANARKNRADHHNLEIAALVDRIEAATTSDELEELRRELFAIFQKVIVDLDTDRIEEKSLTSFSFAWQVASSTLNHRQLLLSDRRPDPS</sequence>
<reference evidence="2" key="1">
    <citation type="submission" date="2023-07" db="EMBL/GenBank/DDBJ databases">
        <title>Genomic Encyclopedia of Type Strains, Phase IV (KMG-IV): sequencing the most valuable type-strain genomes for metagenomic binning, comparative biology and taxonomic classification.</title>
        <authorList>
            <person name="Goeker M."/>
        </authorList>
    </citation>
    <scope>NUCLEOTIDE SEQUENCE</scope>
    <source>
        <strain evidence="2">DSM 21202</strain>
    </source>
</reference>
<comment type="caution">
    <text evidence="2">The sequence shown here is derived from an EMBL/GenBank/DDBJ whole genome shotgun (WGS) entry which is preliminary data.</text>
</comment>
<keyword evidence="2" id="KW-0675">Receptor</keyword>
<name>A0AAE3VT03_9HYPH</name>
<dbReference type="SUPFAM" id="SSF53850">
    <property type="entry name" value="Periplasmic binding protein-like II"/>
    <property type="match status" value="1"/>
</dbReference>
<dbReference type="AlphaFoldDB" id="A0AAE3VT03"/>
<organism evidence="2 3">
    <name type="scientific">Amorphus orientalis</name>
    <dbReference type="NCBI Taxonomy" id="649198"/>
    <lineage>
        <taxon>Bacteria</taxon>
        <taxon>Pseudomonadati</taxon>
        <taxon>Pseudomonadota</taxon>
        <taxon>Alphaproteobacteria</taxon>
        <taxon>Hyphomicrobiales</taxon>
        <taxon>Amorphaceae</taxon>
        <taxon>Amorphus</taxon>
    </lineage>
</organism>
<keyword evidence="1" id="KW-1133">Transmembrane helix</keyword>
<evidence type="ECO:0000313" key="3">
    <source>
        <dbReference type="Proteomes" id="UP001229244"/>
    </source>
</evidence>
<dbReference type="PANTHER" id="PTHR42941">
    <property type="entry name" value="SLL1037 PROTEIN"/>
    <property type="match status" value="1"/>
</dbReference>
<proteinExistence type="predicted"/>
<keyword evidence="3" id="KW-1185">Reference proteome</keyword>
<dbReference type="Gene3D" id="3.40.190.10">
    <property type="entry name" value="Periplasmic binding protein-like II"/>
    <property type="match status" value="2"/>
</dbReference>
<protein>
    <submittedName>
        <fullName evidence="2">TRAP transporter TAXI family solute receptor</fullName>
    </submittedName>
</protein>